<dbReference type="GO" id="GO:0005524">
    <property type="term" value="F:ATP binding"/>
    <property type="evidence" value="ECO:0007669"/>
    <property type="project" value="UniProtKB-UniRule"/>
</dbReference>
<evidence type="ECO:0000256" key="8">
    <source>
        <dbReference type="ARBA" id="ARBA00022840"/>
    </source>
</evidence>
<dbReference type="CDD" id="cd01174">
    <property type="entry name" value="ribokinase"/>
    <property type="match status" value="1"/>
</dbReference>
<evidence type="ECO:0000313" key="14">
    <source>
        <dbReference type="EMBL" id="MBR7794623.1"/>
    </source>
</evidence>
<sequence length="298" mass="32188">MTNKPIVTIIGSINMDLTITTQTMPMQGETVLGKHFSTFPGGKGANQAVAAARLGANVNMIGMVGADAFGDKLSKHLRKEGINDSGISIDNEASTGIANIILSENDNRIIVVPGANYRLSPNIIDQHRHLIKESDVVLVQLEIPMETVNYTVQVAKEFQVPVILNPAPYQDLPDELLELATYFTPNEIEAEALNSNPLFMKIQEKIIMTQGEKGVHYFLNGKEYHIPSYQVGVKDTTGAGDTFNGALAAQLVQGHSLPEAIRFSTAAAALSVSKIGAQGGMPTKQMVEQFLQERGSVQ</sequence>
<evidence type="ECO:0000256" key="10">
    <source>
        <dbReference type="ARBA" id="ARBA00022958"/>
    </source>
</evidence>
<keyword evidence="12" id="KW-0963">Cytoplasm</keyword>
<evidence type="ECO:0000256" key="2">
    <source>
        <dbReference type="ARBA" id="ARBA00012035"/>
    </source>
</evidence>
<organism evidence="14 15">
    <name type="scientific">Virgibacillus salarius</name>
    <dbReference type="NCBI Taxonomy" id="447199"/>
    <lineage>
        <taxon>Bacteria</taxon>
        <taxon>Bacillati</taxon>
        <taxon>Bacillota</taxon>
        <taxon>Bacilli</taxon>
        <taxon>Bacillales</taxon>
        <taxon>Bacillaceae</taxon>
        <taxon>Virgibacillus</taxon>
    </lineage>
</organism>
<reference evidence="14" key="1">
    <citation type="submission" date="2021-04" db="EMBL/GenBank/DDBJ databases">
        <title>Isolation and polyphasic classification of algal microorganism.</title>
        <authorList>
            <person name="Wang S."/>
        </authorList>
    </citation>
    <scope>NUCLEOTIDE SEQUENCE</scope>
    <source>
        <strain evidence="14">720a</strain>
    </source>
</reference>
<dbReference type="InterPro" id="IPR011877">
    <property type="entry name" value="Ribokinase"/>
</dbReference>
<evidence type="ECO:0000256" key="11">
    <source>
        <dbReference type="ARBA" id="ARBA00023277"/>
    </source>
</evidence>
<dbReference type="GO" id="GO:0046872">
    <property type="term" value="F:metal ion binding"/>
    <property type="evidence" value="ECO:0007669"/>
    <property type="project" value="UniProtKB-KW"/>
</dbReference>
<keyword evidence="5 12" id="KW-0479">Metal-binding</keyword>
<proteinExistence type="inferred from homology"/>
<dbReference type="AlphaFoldDB" id="A0A941DUQ4"/>
<comment type="subunit">
    <text evidence="12">Homodimer.</text>
</comment>
<gene>
    <name evidence="12 14" type="primary">rbsK</name>
    <name evidence="14" type="ORF">KCX74_01035</name>
</gene>
<dbReference type="PROSITE" id="PS00584">
    <property type="entry name" value="PFKB_KINASES_2"/>
    <property type="match status" value="1"/>
</dbReference>
<feature type="domain" description="Carbohydrate kinase PfkB" evidence="13">
    <location>
        <begin position="7"/>
        <end position="283"/>
    </location>
</feature>
<comment type="pathway">
    <text evidence="12">Carbohydrate metabolism; D-ribose degradation; D-ribose 5-phosphate from beta-D-ribopyranose: step 2/2.</text>
</comment>
<evidence type="ECO:0000256" key="9">
    <source>
        <dbReference type="ARBA" id="ARBA00022842"/>
    </source>
</evidence>
<dbReference type="GO" id="GO:0005829">
    <property type="term" value="C:cytosol"/>
    <property type="evidence" value="ECO:0007669"/>
    <property type="project" value="TreeGrafter"/>
</dbReference>
<feature type="binding site" evidence="12">
    <location>
        <begin position="209"/>
        <end position="214"/>
    </location>
    <ligand>
        <name>ATP</name>
        <dbReference type="ChEBI" id="CHEBI:30616"/>
    </ligand>
</feature>
<feature type="binding site" evidence="12">
    <location>
        <position position="142"/>
    </location>
    <ligand>
        <name>substrate</name>
    </ligand>
</feature>
<keyword evidence="11 12" id="KW-0119">Carbohydrate metabolism</keyword>
<feature type="binding site" evidence="12">
    <location>
        <position position="237"/>
    </location>
    <ligand>
        <name>K(+)</name>
        <dbReference type="ChEBI" id="CHEBI:29103"/>
    </ligand>
</feature>
<dbReference type="Pfam" id="PF00294">
    <property type="entry name" value="PfkB"/>
    <property type="match status" value="1"/>
</dbReference>
<dbReference type="RefSeq" id="WP_166529801.1">
    <property type="nucleotide sequence ID" value="NZ_JAGSOT010000002.1"/>
</dbReference>
<comment type="catalytic activity">
    <reaction evidence="12">
        <text>D-ribose + ATP = D-ribose 5-phosphate + ADP + H(+)</text>
        <dbReference type="Rhea" id="RHEA:13697"/>
        <dbReference type="ChEBI" id="CHEBI:15378"/>
        <dbReference type="ChEBI" id="CHEBI:30616"/>
        <dbReference type="ChEBI" id="CHEBI:47013"/>
        <dbReference type="ChEBI" id="CHEBI:78346"/>
        <dbReference type="ChEBI" id="CHEBI:456216"/>
        <dbReference type="EC" id="2.7.1.15"/>
    </reaction>
</comment>
<dbReference type="Proteomes" id="UP000675284">
    <property type="component" value="Unassembled WGS sequence"/>
</dbReference>
<dbReference type="InterPro" id="IPR011611">
    <property type="entry name" value="PfkB_dom"/>
</dbReference>
<keyword evidence="10 12" id="KW-0630">Potassium</keyword>
<keyword evidence="4 12" id="KW-0808">Transferase</keyword>
<dbReference type="GO" id="GO:0004747">
    <property type="term" value="F:ribokinase activity"/>
    <property type="evidence" value="ECO:0007669"/>
    <property type="project" value="UniProtKB-UniRule"/>
</dbReference>
<feature type="binding site" evidence="12">
    <location>
        <position position="274"/>
    </location>
    <ligand>
        <name>K(+)</name>
        <dbReference type="ChEBI" id="CHEBI:29103"/>
    </ligand>
</feature>
<keyword evidence="6 12" id="KW-0547">Nucleotide-binding</keyword>
<evidence type="ECO:0000256" key="4">
    <source>
        <dbReference type="ARBA" id="ARBA00022679"/>
    </source>
</evidence>
<dbReference type="PANTHER" id="PTHR10584:SF166">
    <property type="entry name" value="RIBOKINASE"/>
    <property type="match status" value="1"/>
</dbReference>
<dbReference type="InterPro" id="IPR002173">
    <property type="entry name" value="Carboh/pur_kinase_PfkB_CS"/>
</dbReference>
<dbReference type="InterPro" id="IPR002139">
    <property type="entry name" value="Ribo/fructo_kinase"/>
</dbReference>
<dbReference type="HAMAP" id="MF_01987">
    <property type="entry name" value="Ribokinase"/>
    <property type="match status" value="1"/>
</dbReference>
<keyword evidence="8 12" id="KW-0067">ATP-binding</keyword>
<comment type="function">
    <text evidence="12">Catalyzes the phosphorylation of ribose at O-5 in a reaction requiring ATP and magnesium. The resulting D-ribose-5-phosphate can then be used either for sythesis of nucleotides, histidine, and tryptophan, or as a component of the pentose phosphate pathway.</text>
</comment>
<keyword evidence="15" id="KW-1185">Reference proteome</keyword>
<dbReference type="PRINTS" id="PR00990">
    <property type="entry name" value="RIBOKINASE"/>
</dbReference>
<dbReference type="EC" id="2.7.1.15" evidence="2 12"/>
<comment type="subcellular location">
    <subcellularLocation>
        <location evidence="12">Cytoplasm</location>
    </subcellularLocation>
</comment>
<feature type="binding site" evidence="12">
    <location>
        <begin position="240"/>
        <end position="241"/>
    </location>
    <ligand>
        <name>ATP</name>
        <dbReference type="ChEBI" id="CHEBI:30616"/>
    </ligand>
</feature>
<name>A0A941DUQ4_9BACI</name>
<keyword evidence="9 12" id="KW-0460">Magnesium</keyword>
<evidence type="ECO:0000259" key="13">
    <source>
        <dbReference type="Pfam" id="PF00294"/>
    </source>
</evidence>
<comment type="caution">
    <text evidence="12">Lacks conserved residue(s) required for the propagation of feature annotation.</text>
</comment>
<keyword evidence="7 12" id="KW-0418">Kinase</keyword>
<protein>
    <recommendedName>
        <fullName evidence="3 12">Ribokinase</fullName>
        <shortName evidence="12">RK</shortName>
        <ecNumber evidence="2 12">2.7.1.15</ecNumber>
    </recommendedName>
</protein>
<evidence type="ECO:0000256" key="6">
    <source>
        <dbReference type="ARBA" id="ARBA00022741"/>
    </source>
</evidence>
<accession>A0A941DUQ4</accession>
<comment type="activity regulation">
    <text evidence="12">Activated by a monovalent cation that binds near, but not in, the active site. The most likely occupant of the site in vivo is potassium. Ion binding induces a conformational change that may alter substrate affinity.</text>
</comment>
<feature type="active site" description="Proton acceptor" evidence="12">
    <location>
        <position position="241"/>
    </location>
</feature>
<feature type="binding site" evidence="12">
    <location>
        <position position="276"/>
    </location>
    <ligand>
        <name>K(+)</name>
        <dbReference type="ChEBI" id="CHEBI:29103"/>
    </ligand>
</feature>
<dbReference type="Gene3D" id="3.40.1190.20">
    <property type="match status" value="1"/>
</dbReference>
<feature type="binding site" evidence="12">
    <location>
        <position position="186"/>
    </location>
    <ligand>
        <name>ATP</name>
        <dbReference type="ChEBI" id="CHEBI:30616"/>
    </ligand>
</feature>
<evidence type="ECO:0000256" key="3">
    <source>
        <dbReference type="ARBA" id="ARBA00016943"/>
    </source>
</evidence>
<dbReference type="PANTHER" id="PTHR10584">
    <property type="entry name" value="SUGAR KINASE"/>
    <property type="match status" value="1"/>
</dbReference>
<dbReference type="NCBIfam" id="TIGR02152">
    <property type="entry name" value="D_ribokin_bact"/>
    <property type="match status" value="1"/>
</dbReference>
<feature type="binding site" evidence="12">
    <location>
        <begin position="42"/>
        <end position="46"/>
    </location>
    <ligand>
        <name>substrate</name>
    </ligand>
</feature>
<evidence type="ECO:0000256" key="7">
    <source>
        <dbReference type="ARBA" id="ARBA00022777"/>
    </source>
</evidence>
<evidence type="ECO:0000256" key="5">
    <source>
        <dbReference type="ARBA" id="ARBA00022723"/>
    </source>
</evidence>
<comment type="caution">
    <text evidence="14">The sequence shown here is derived from an EMBL/GenBank/DDBJ whole genome shotgun (WGS) entry which is preliminary data.</text>
</comment>
<dbReference type="SUPFAM" id="SSF53613">
    <property type="entry name" value="Ribokinase-like"/>
    <property type="match status" value="1"/>
</dbReference>
<evidence type="ECO:0000256" key="12">
    <source>
        <dbReference type="HAMAP-Rule" id="MF_01987"/>
    </source>
</evidence>
<dbReference type="EMBL" id="JAGSOT010000002">
    <property type="protein sequence ID" value="MBR7794623.1"/>
    <property type="molecule type" value="Genomic_DNA"/>
</dbReference>
<feature type="binding site" evidence="12">
    <location>
        <position position="241"/>
    </location>
    <ligand>
        <name>substrate</name>
    </ligand>
</feature>
<evidence type="ECO:0000256" key="1">
    <source>
        <dbReference type="ARBA" id="ARBA00005380"/>
    </source>
</evidence>
<comment type="similarity">
    <text evidence="12">Belongs to the carbohydrate kinase PfkB family. Ribokinase subfamily.</text>
</comment>
<dbReference type="InterPro" id="IPR029056">
    <property type="entry name" value="Ribokinase-like"/>
</dbReference>
<evidence type="ECO:0000313" key="15">
    <source>
        <dbReference type="Proteomes" id="UP000675284"/>
    </source>
</evidence>
<feature type="binding site" evidence="12">
    <location>
        <position position="235"/>
    </location>
    <ligand>
        <name>K(+)</name>
        <dbReference type="ChEBI" id="CHEBI:29103"/>
    </ligand>
</feature>
<feature type="binding site" evidence="12">
    <location>
        <position position="271"/>
    </location>
    <ligand>
        <name>K(+)</name>
        <dbReference type="ChEBI" id="CHEBI:29103"/>
    </ligand>
</feature>
<dbReference type="GO" id="GO:0019303">
    <property type="term" value="P:D-ribose catabolic process"/>
    <property type="evidence" value="ECO:0007669"/>
    <property type="project" value="UniProtKB-UniRule"/>
</dbReference>
<comment type="similarity">
    <text evidence="1">Belongs to the carbohydrate kinase pfkB family.</text>
</comment>
<feature type="binding site" evidence="12">
    <location>
        <begin position="14"/>
        <end position="16"/>
    </location>
    <ligand>
        <name>substrate</name>
    </ligand>
</feature>
<comment type="cofactor">
    <cofactor evidence="12">
        <name>Mg(2+)</name>
        <dbReference type="ChEBI" id="CHEBI:18420"/>
    </cofactor>
    <text evidence="12">Requires a divalent cation, most likely magnesium in vivo, as an electrophilic catalyst to aid phosphoryl group transfer. It is the chelate of the metal and the nucleotide that is the actual substrate.</text>
</comment>